<sequence>MGKEQLKYSKNLSKIKLTSHSFTCHLCLQECSTLYNLQQHVQTHDIATSSDSLTENALSLNVRSIPNSEREFNVVKDNQETLFQVDISTMIEEEQEEALGENISSLRERIFNMASSTINSNEESDLPTLAFEDCQSLLDFSAASGEWNQSVPPFFPFQNLQTLVLQAFVDGDNSMISVSMLTKVIYIINLLFELKKRADETKADFKLSKVGTLLNYQHNKFNKVSLFLTTVKKVTIKATSNLGSGITGQVKTVDCHFNLPSDHLRLLLANPQKASYLSALPDYTENQCLSVQQGEKWRRNPLFQHPFVLTNGKDFWIGDVAMLYSGQSILIERFYMKDMLALFDRYLVEQDSDSEGHALHKVQSSPVTYKINHPKNWSSSGEASLNPTHHGLLFKSHPMKKPMFNSANQFIRFQKAIITPLAIFSDNTSGNLTKTHEMYDSVLVNFSVMSYSMKNRHKNNFFVTAVSQQARFKLTHLMPVLATDLKTLENGVDMYSSTYDETVTVCAPLLFITADNARHAELVGLKHSTSNFSCRKCYYRNLSRFGFDDFDSEYLVCDCQHRMKEHYKIAATDPTRKEKAIPGILPNADNLYLKTEKPTNKALILADLRYSHTGTDDLLCLQSFDPALDTPVEILHTVALEVYKYLVNHLFKEVLKGNTASQVKLSDLLEQEKGSRDFTRTFRKKIRHSGSYFDKEFKILAQVLPPILNTEFTNNTKVSMIAKPFTELDILSSLLFIREVDSDFDQYLNNVNNTAHCLVKSLYEYDIYANTKFSLTLKMHLLLHLKEDIKRFGCALHFETEKGEQFNKFIQTHLVYSNRRADNRDLTFKFGKQDMLRHCCE</sequence>
<gene>
    <name evidence="2" type="ORF">PHYBLDRAFT_144549</name>
</gene>
<dbReference type="OrthoDB" id="2506088at2759"/>
<evidence type="ECO:0000313" key="2">
    <source>
        <dbReference type="EMBL" id="OAD74091.1"/>
    </source>
</evidence>
<dbReference type="Proteomes" id="UP000077315">
    <property type="component" value="Unassembled WGS sequence"/>
</dbReference>
<name>A0A163AKD1_PHYB8</name>
<dbReference type="RefSeq" id="XP_018292131.1">
    <property type="nucleotide sequence ID" value="XM_018431237.1"/>
</dbReference>
<dbReference type="InterPro" id="IPR013087">
    <property type="entry name" value="Znf_C2H2_type"/>
</dbReference>
<dbReference type="InParanoid" id="A0A163AKD1"/>
<evidence type="ECO:0000313" key="3">
    <source>
        <dbReference type="Proteomes" id="UP000077315"/>
    </source>
</evidence>
<dbReference type="AlphaFoldDB" id="A0A163AKD1"/>
<dbReference type="PANTHER" id="PTHR31912">
    <property type="entry name" value="IP13529P"/>
    <property type="match status" value="1"/>
</dbReference>
<protein>
    <submittedName>
        <fullName evidence="2">C2H2-type zinc finger transcription factor</fullName>
    </submittedName>
</protein>
<accession>A0A163AKD1</accession>
<dbReference type="STRING" id="763407.A0A163AKD1"/>
<organism evidence="2 3">
    <name type="scientific">Phycomyces blakesleeanus (strain ATCC 8743b / DSM 1359 / FGSC 10004 / NBRC 33097 / NRRL 1555)</name>
    <dbReference type="NCBI Taxonomy" id="763407"/>
    <lineage>
        <taxon>Eukaryota</taxon>
        <taxon>Fungi</taxon>
        <taxon>Fungi incertae sedis</taxon>
        <taxon>Mucoromycota</taxon>
        <taxon>Mucoromycotina</taxon>
        <taxon>Mucoromycetes</taxon>
        <taxon>Mucorales</taxon>
        <taxon>Phycomycetaceae</taxon>
        <taxon>Phycomyces</taxon>
    </lineage>
</organism>
<proteinExistence type="predicted"/>
<dbReference type="PROSITE" id="PS00028">
    <property type="entry name" value="ZINC_FINGER_C2H2_1"/>
    <property type="match status" value="1"/>
</dbReference>
<keyword evidence="3" id="KW-1185">Reference proteome</keyword>
<dbReference type="PANTHER" id="PTHR31912:SF34">
    <property type="entry name" value="NOTOCHORD-RELATED PROTEIN"/>
    <property type="match status" value="1"/>
</dbReference>
<dbReference type="EMBL" id="KV440979">
    <property type="protein sequence ID" value="OAD74091.1"/>
    <property type="molecule type" value="Genomic_DNA"/>
</dbReference>
<dbReference type="VEuPathDB" id="FungiDB:PHYBLDRAFT_144549"/>
<dbReference type="GeneID" id="28992143"/>
<reference evidence="3" key="1">
    <citation type="submission" date="2015-06" db="EMBL/GenBank/DDBJ databases">
        <title>Expansion of signal transduction pathways in fungi by whole-genome duplication.</title>
        <authorList>
            <consortium name="DOE Joint Genome Institute"/>
            <person name="Corrochano L.M."/>
            <person name="Kuo A."/>
            <person name="Marcet-Houben M."/>
            <person name="Polaino S."/>
            <person name="Salamov A."/>
            <person name="Villalobos J.M."/>
            <person name="Alvarez M.I."/>
            <person name="Avalos J."/>
            <person name="Benito E.P."/>
            <person name="Benoit I."/>
            <person name="Burger G."/>
            <person name="Camino L.P."/>
            <person name="Canovas D."/>
            <person name="Cerda-Olmedo E."/>
            <person name="Cheng J.-F."/>
            <person name="Dominguez A."/>
            <person name="Elias M."/>
            <person name="Eslava A.P."/>
            <person name="Glaser F."/>
            <person name="Grimwood J."/>
            <person name="Gutierrez G."/>
            <person name="Heitman J."/>
            <person name="Henrissat B."/>
            <person name="Iturriaga E.A."/>
            <person name="Lang B.F."/>
            <person name="Lavin J.L."/>
            <person name="Lee S."/>
            <person name="Li W."/>
            <person name="Lindquist E."/>
            <person name="Lopez-Garcia S."/>
            <person name="Luque E.M."/>
            <person name="Marcos A.T."/>
            <person name="Martin J."/>
            <person name="McCluskey K."/>
            <person name="Medina H.R."/>
            <person name="Miralles-Duran A."/>
            <person name="Miyazaki A."/>
            <person name="Munoz-Torres E."/>
            <person name="Oguiza J.A."/>
            <person name="Ohm R."/>
            <person name="Olmedo M."/>
            <person name="Orejas M."/>
            <person name="Ortiz-Castellanos L."/>
            <person name="Pisabarro A.G."/>
            <person name="Rodriguez-Romero J."/>
            <person name="Ruiz-Herrera J."/>
            <person name="Ruiz-Vazquez R."/>
            <person name="Sanz C."/>
            <person name="Schackwitz W."/>
            <person name="Schmutz J."/>
            <person name="Shahriari M."/>
            <person name="Shelest E."/>
            <person name="Silva-Franco F."/>
            <person name="Soanes D."/>
            <person name="Syed K."/>
            <person name="Tagua V.G."/>
            <person name="Talbot N.J."/>
            <person name="Thon M."/>
            <person name="De vries R.P."/>
            <person name="Wiebenga A."/>
            <person name="Yadav J.S."/>
            <person name="Braun E.L."/>
            <person name="Baker S."/>
            <person name="Garre V."/>
            <person name="Horwitz B."/>
            <person name="Torres-Martinez S."/>
            <person name="Idnurm A."/>
            <person name="Herrera-Estrella A."/>
            <person name="Gabaldon T."/>
            <person name="Grigoriev I.V."/>
        </authorList>
    </citation>
    <scope>NUCLEOTIDE SEQUENCE [LARGE SCALE GENOMIC DNA]</scope>
    <source>
        <strain evidence="3">NRRL 1555(-)</strain>
    </source>
</reference>
<feature type="domain" description="C2H2-type" evidence="1">
    <location>
        <begin position="24"/>
        <end position="44"/>
    </location>
</feature>
<evidence type="ECO:0000259" key="1">
    <source>
        <dbReference type="PROSITE" id="PS00028"/>
    </source>
</evidence>